<dbReference type="CDD" id="cd00821">
    <property type="entry name" value="PH"/>
    <property type="match status" value="1"/>
</dbReference>
<dbReference type="InterPro" id="IPR001078">
    <property type="entry name" value="2-oxoacid_DH_actylTfrase"/>
</dbReference>
<dbReference type="InterPro" id="IPR011993">
    <property type="entry name" value="PH-like_dom_sf"/>
</dbReference>
<dbReference type="InterPro" id="IPR001849">
    <property type="entry name" value="PH_domain"/>
</dbReference>
<dbReference type="OrthoDB" id="196858at2759"/>
<dbReference type="SMART" id="SM00234">
    <property type="entry name" value="START"/>
    <property type="match status" value="2"/>
</dbReference>
<dbReference type="SUPFAM" id="SSF55961">
    <property type="entry name" value="Bet v1-like"/>
    <property type="match status" value="2"/>
</dbReference>
<evidence type="ECO:0000313" key="7">
    <source>
        <dbReference type="EMBL" id="ETV90413.1"/>
    </source>
</evidence>
<evidence type="ECO:0008006" key="8">
    <source>
        <dbReference type="Google" id="ProtNLM"/>
    </source>
</evidence>
<dbReference type="RefSeq" id="XP_008880952.1">
    <property type="nucleotide sequence ID" value="XM_008882730.1"/>
</dbReference>
<feature type="region of interest" description="Disordered" evidence="3">
    <location>
        <begin position="375"/>
        <end position="397"/>
    </location>
</feature>
<feature type="domain" description="START" evidence="6">
    <location>
        <begin position="427"/>
        <end position="591"/>
    </location>
</feature>
<dbReference type="PROSITE" id="PS50003">
    <property type="entry name" value="PH_DOMAIN"/>
    <property type="match status" value="1"/>
</dbReference>
<dbReference type="Pfam" id="PF00198">
    <property type="entry name" value="2-oxoacid_dh"/>
    <property type="match status" value="1"/>
</dbReference>
<evidence type="ECO:0000256" key="4">
    <source>
        <dbReference type="SAM" id="Phobius"/>
    </source>
</evidence>
<accession>A0A024T8T4</accession>
<feature type="domain" description="START" evidence="6">
    <location>
        <begin position="180"/>
        <end position="352"/>
    </location>
</feature>
<gene>
    <name evidence="7" type="ORF">H310_14800</name>
</gene>
<dbReference type="EMBL" id="KI914041">
    <property type="protein sequence ID" value="ETV90413.1"/>
    <property type="molecule type" value="Genomic_DNA"/>
</dbReference>
<dbReference type="GO" id="GO:0005783">
    <property type="term" value="C:endoplasmic reticulum"/>
    <property type="evidence" value="ECO:0007669"/>
    <property type="project" value="UniProtKB-SubCell"/>
</dbReference>
<sequence>MAPSWRPHPLHQILTTNDSVHFITRMAAPTMNPPPLAGYVYKRTKAEWKSRYAILNRGVLTLFKHKRNSFPCNTILLAGCTFHATDDDMTACAFAISHPSRPPTTRMLLATSEPHVFSTWLHALQVHSLVPVGPPVLSPSLRPSSLPFEIPAADNRDVPPTYRGLVEPMVHTFLAQYVHNDPRWTLETDHGGVKSVQLYSCHATRAAAMSRLMIKHASDDIATVVVDPTFDATVRDSIVLDTFNEHTTVLHVTTKAMFPHRARDFVMLTHRRTLPDQSVVVVSQSIPTPPTTVTSHHHTDRANLLMEGYHIVPNSDDTAAEVTYVVHVDGDDSLPDDVVVSRALKLDVLRTLLEPPGPATSPRAHRAIPRAISQAMAPSNTPNQDNVPSPQEDDVGEYTIPPEFVADVDQAIAMLVDATKPTNLTAWSFQSERMGVRAYSKPDGTSLTSVLGMGPVPFPASTILGFLLDTGRKVAYDPMCAAAYPITRLDAHTVLDYYASKPVLIVSGRDFVNVVHWRVLPDKSIVVVAKATESNLMPPKAGLVRGEIHVAGWHIVPSTPSSADVTFLVKMDLKGSIPTFVQNKIVVDQAFVILALRSQLEALPRMKSFRVKNESTGRMEAAPVLPLGTCIDTTNPSILLEKTSPDKTRRGPEPTKKGSIVWIDDTPPTAVSAPVPMTDLNTWKLGLYAAVFLAALFVLPTLLGWYTVLCVGLAFLASQHYQEQPSTPCQKPGHLASWKASIQRNGELVQGTLVVDCSDTLAYLEQHKRRSGESKVTLTHVVIRAVAHAIRQTPSLHGRVAFESFCATSDGVDVSCLVDIRDGKDVGSVTLKGADALSIQSIATEVVAGAGRARSGQPSASLFWPTNRWAQSLPSSLVTLWIRLMGWTSYMFPSLDLQPHRYSHAIVANVGNLGFDDAVHVPTATLCHVPLTVVIGAISKQAVVVEHEDEDRVVVRPMARLNVMIDPQYADPATVPQFTRHLRAFVEHPGVLDVGATRIQ</sequence>
<name>A0A024T8T4_9STRA</name>
<dbReference type="InterPro" id="IPR023393">
    <property type="entry name" value="START-like_dom_sf"/>
</dbReference>
<dbReference type="GeneID" id="20091850"/>
<organism evidence="7">
    <name type="scientific">Aphanomyces invadans</name>
    <dbReference type="NCBI Taxonomy" id="157072"/>
    <lineage>
        <taxon>Eukaryota</taxon>
        <taxon>Sar</taxon>
        <taxon>Stramenopiles</taxon>
        <taxon>Oomycota</taxon>
        <taxon>Saprolegniomycetes</taxon>
        <taxon>Saprolegniales</taxon>
        <taxon>Verrucalvaceae</taxon>
        <taxon>Aphanomyces</taxon>
    </lineage>
</organism>
<feature type="region of interest" description="Disordered" evidence="3">
    <location>
        <begin position="641"/>
        <end position="661"/>
    </location>
</feature>
<dbReference type="SMART" id="SM00233">
    <property type="entry name" value="PH"/>
    <property type="match status" value="1"/>
</dbReference>
<dbReference type="Pfam" id="PF01852">
    <property type="entry name" value="START"/>
    <property type="match status" value="2"/>
</dbReference>
<keyword evidence="4" id="KW-1133">Transmembrane helix</keyword>
<dbReference type="SUPFAM" id="SSF50729">
    <property type="entry name" value="PH domain-like"/>
    <property type="match status" value="1"/>
</dbReference>
<reference evidence="7" key="1">
    <citation type="submission" date="2013-12" db="EMBL/GenBank/DDBJ databases">
        <title>The Genome Sequence of Aphanomyces invadans NJM9701.</title>
        <authorList>
            <consortium name="The Broad Institute Genomics Platform"/>
            <person name="Russ C."/>
            <person name="Tyler B."/>
            <person name="van West P."/>
            <person name="Dieguez-Uribeondo J."/>
            <person name="Young S.K."/>
            <person name="Zeng Q."/>
            <person name="Gargeya S."/>
            <person name="Fitzgerald M."/>
            <person name="Abouelleil A."/>
            <person name="Alvarado L."/>
            <person name="Chapman S.B."/>
            <person name="Gainer-Dewar J."/>
            <person name="Goldberg J."/>
            <person name="Griggs A."/>
            <person name="Gujja S."/>
            <person name="Hansen M."/>
            <person name="Howarth C."/>
            <person name="Imamovic A."/>
            <person name="Ireland A."/>
            <person name="Larimer J."/>
            <person name="McCowan C."/>
            <person name="Murphy C."/>
            <person name="Pearson M."/>
            <person name="Poon T.W."/>
            <person name="Priest M."/>
            <person name="Roberts A."/>
            <person name="Saif S."/>
            <person name="Shea T."/>
            <person name="Sykes S."/>
            <person name="Wortman J."/>
            <person name="Nusbaum C."/>
            <person name="Birren B."/>
        </authorList>
    </citation>
    <scope>NUCLEOTIDE SEQUENCE [LARGE SCALE GENOMIC DNA]</scope>
    <source>
        <strain evidence="7">NJM9701</strain>
    </source>
</reference>
<protein>
    <recommendedName>
        <fullName evidence="8">START domain-containing protein</fullName>
    </recommendedName>
</protein>
<dbReference type="InterPro" id="IPR023213">
    <property type="entry name" value="CAT-like_dom_sf"/>
</dbReference>
<dbReference type="InterPro" id="IPR051213">
    <property type="entry name" value="START_lipid_transfer"/>
</dbReference>
<dbReference type="InterPro" id="IPR002913">
    <property type="entry name" value="START_lipid-bd_dom"/>
</dbReference>
<proteinExistence type="predicted"/>
<dbReference type="eggNOG" id="ENOG502S15V">
    <property type="taxonomic scope" value="Eukaryota"/>
</dbReference>
<evidence type="ECO:0000256" key="1">
    <source>
        <dbReference type="ARBA" id="ARBA00004240"/>
    </source>
</evidence>
<dbReference type="Gene3D" id="2.30.29.30">
    <property type="entry name" value="Pleckstrin-homology domain (PH domain)/Phosphotyrosine-binding domain (PTB)"/>
    <property type="match status" value="1"/>
</dbReference>
<dbReference type="Gene3D" id="3.30.530.20">
    <property type="match status" value="2"/>
</dbReference>
<dbReference type="SUPFAM" id="SSF52777">
    <property type="entry name" value="CoA-dependent acyltransferases"/>
    <property type="match status" value="1"/>
</dbReference>
<dbReference type="GO" id="GO:0016746">
    <property type="term" value="F:acyltransferase activity"/>
    <property type="evidence" value="ECO:0007669"/>
    <property type="project" value="InterPro"/>
</dbReference>
<dbReference type="PANTHER" id="PTHR19308">
    <property type="entry name" value="PHOSPHATIDYLCHOLINE TRANSFER PROTEIN"/>
    <property type="match status" value="1"/>
</dbReference>
<dbReference type="Gene3D" id="3.30.559.10">
    <property type="entry name" value="Chloramphenicol acetyltransferase-like domain"/>
    <property type="match status" value="1"/>
</dbReference>
<feature type="compositionally biased region" description="Polar residues" evidence="3">
    <location>
        <begin position="376"/>
        <end position="389"/>
    </location>
</feature>
<dbReference type="PROSITE" id="PS50848">
    <property type="entry name" value="START"/>
    <property type="match status" value="2"/>
</dbReference>
<keyword evidence="4" id="KW-0472">Membrane</keyword>
<feature type="domain" description="PH" evidence="5">
    <location>
        <begin position="33"/>
        <end position="129"/>
    </location>
</feature>
<evidence type="ECO:0000259" key="5">
    <source>
        <dbReference type="PROSITE" id="PS50003"/>
    </source>
</evidence>
<evidence type="ECO:0000256" key="3">
    <source>
        <dbReference type="SAM" id="MobiDB-lite"/>
    </source>
</evidence>
<feature type="compositionally biased region" description="Basic and acidic residues" evidence="3">
    <location>
        <begin position="643"/>
        <end position="656"/>
    </location>
</feature>
<keyword evidence="2" id="KW-0256">Endoplasmic reticulum</keyword>
<dbReference type="PANTHER" id="PTHR19308:SF56">
    <property type="entry name" value="START DOMAIN-CONTAINING PROTEIN"/>
    <property type="match status" value="1"/>
</dbReference>
<evidence type="ECO:0000259" key="6">
    <source>
        <dbReference type="PROSITE" id="PS50848"/>
    </source>
</evidence>
<dbReference type="CDD" id="cd00177">
    <property type="entry name" value="START"/>
    <property type="match status" value="2"/>
</dbReference>
<evidence type="ECO:0000256" key="2">
    <source>
        <dbReference type="ARBA" id="ARBA00022824"/>
    </source>
</evidence>
<dbReference type="GO" id="GO:0008289">
    <property type="term" value="F:lipid binding"/>
    <property type="evidence" value="ECO:0007669"/>
    <property type="project" value="InterPro"/>
</dbReference>
<comment type="subcellular location">
    <subcellularLocation>
        <location evidence="1">Endoplasmic reticulum</location>
    </subcellularLocation>
</comment>
<dbReference type="AlphaFoldDB" id="A0A024T8T4"/>
<dbReference type="Pfam" id="PF00169">
    <property type="entry name" value="PH"/>
    <property type="match status" value="1"/>
</dbReference>
<keyword evidence="4" id="KW-0812">Transmembrane</keyword>
<dbReference type="VEuPathDB" id="FungiDB:H310_14800"/>
<feature type="transmembrane region" description="Helical" evidence="4">
    <location>
        <begin position="685"/>
        <end position="716"/>
    </location>
</feature>